<organism evidence="5 6">
    <name type="scientific">Runella salmonicolor</name>
    <dbReference type="NCBI Taxonomy" id="2950278"/>
    <lineage>
        <taxon>Bacteria</taxon>
        <taxon>Pseudomonadati</taxon>
        <taxon>Bacteroidota</taxon>
        <taxon>Cytophagia</taxon>
        <taxon>Cytophagales</taxon>
        <taxon>Spirosomataceae</taxon>
        <taxon>Runella</taxon>
    </lineage>
</organism>
<gene>
    <name evidence="5" type="ORF">NCI00_06365</name>
</gene>
<dbReference type="EC" id="2.4.-.-" evidence="5"/>
<keyword evidence="6" id="KW-1185">Reference proteome</keyword>
<keyword evidence="3" id="KW-0812">Transmembrane</keyword>
<dbReference type="InterPro" id="IPR001173">
    <property type="entry name" value="Glyco_trans_2-like"/>
</dbReference>
<dbReference type="InterPro" id="IPR029044">
    <property type="entry name" value="Nucleotide-diphossugar_trans"/>
</dbReference>
<dbReference type="Proteomes" id="UP001204772">
    <property type="component" value="Unassembled WGS sequence"/>
</dbReference>
<keyword evidence="3" id="KW-1133">Transmembrane helix</keyword>
<evidence type="ECO:0000313" key="6">
    <source>
        <dbReference type="Proteomes" id="UP001204772"/>
    </source>
</evidence>
<dbReference type="Pfam" id="PF00535">
    <property type="entry name" value="Glycos_transf_2"/>
    <property type="match status" value="1"/>
</dbReference>
<name>A0ABT1FKJ2_9BACT</name>
<protein>
    <submittedName>
        <fullName evidence="5">Glycosyltransferase</fullName>
        <ecNumber evidence="5">2.4.-.-</ecNumber>
    </submittedName>
</protein>
<dbReference type="GO" id="GO:0016757">
    <property type="term" value="F:glycosyltransferase activity"/>
    <property type="evidence" value="ECO:0007669"/>
    <property type="project" value="UniProtKB-KW"/>
</dbReference>
<dbReference type="RefSeq" id="WP_253526136.1">
    <property type="nucleotide sequence ID" value="NZ_JAMZEL010000002.1"/>
</dbReference>
<evidence type="ECO:0000259" key="4">
    <source>
        <dbReference type="Pfam" id="PF00535"/>
    </source>
</evidence>
<sequence length="311" mass="36135">MNIPKISIIVPVYNAQYFLERCINSIIEQPFKDLEIILINDGSTDRSGEMCDEFAKRDSRIRVLHQTNKGISYTRQFGIDHSVGEFIQFIDSDDWIEGDMFSELYNYATHSNLDILGSNFIMDLENKSKKIICQYPSREKFIKAVLSNEWGVVWKLFIRRSLFLNFGISFPVGINHGEDYIVCVKLLLSTNKIATIDLYNYHYNYKITESSLTRNSGIKSTLDQIYATVIVEDYINSNPDYRKYKKALIKRKLFYSYNLISDLGTIIFDFLGLQLKYSLIFLSPRSVLTYIILVLVKFRILINNSLTKVTS</sequence>
<keyword evidence="1 5" id="KW-0328">Glycosyltransferase</keyword>
<feature type="domain" description="Glycosyltransferase 2-like" evidence="4">
    <location>
        <begin position="7"/>
        <end position="121"/>
    </location>
</feature>
<keyword evidence="3" id="KW-0472">Membrane</keyword>
<accession>A0ABT1FKJ2</accession>
<feature type="transmembrane region" description="Helical" evidence="3">
    <location>
        <begin position="253"/>
        <end position="271"/>
    </location>
</feature>
<keyword evidence="2 5" id="KW-0808">Transferase</keyword>
<comment type="caution">
    <text evidence="5">The sequence shown here is derived from an EMBL/GenBank/DDBJ whole genome shotgun (WGS) entry which is preliminary data.</text>
</comment>
<evidence type="ECO:0000256" key="2">
    <source>
        <dbReference type="ARBA" id="ARBA00022679"/>
    </source>
</evidence>
<dbReference type="SUPFAM" id="SSF53448">
    <property type="entry name" value="Nucleotide-diphospho-sugar transferases"/>
    <property type="match status" value="1"/>
</dbReference>
<evidence type="ECO:0000256" key="3">
    <source>
        <dbReference type="SAM" id="Phobius"/>
    </source>
</evidence>
<feature type="transmembrane region" description="Helical" evidence="3">
    <location>
        <begin position="277"/>
        <end position="296"/>
    </location>
</feature>
<dbReference type="Gene3D" id="3.90.550.10">
    <property type="entry name" value="Spore Coat Polysaccharide Biosynthesis Protein SpsA, Chain A"/>
    <property type="match status" value="1"/>
</dbReference>
<dbReference type="CDD" id="cd00761">
    <property type="entry name" value="Glyco_tranf_GTA_type"/>
    <property type="match status" value="1"/>
</dbReference>
<evidence type="ECO:0000256" key="1">
    <source>
        <dbReference type="ARBA" id="ARBA00022676"/>
    </source>
</evidence>
<proteinExistence type="predicted"/>
<dbReference type="PANTHER" id="PTHR22916:SF51">
    <property type="entry name" value="GLYCOSYLTRANSFERASE EPSH-RELATED"/>
    <property type="match status" value="1"/>
</dbReference>
<dbReference type="PANTHER" id="PTHR22916">
    <property type="entry name" value="GLYCOSYLTRANSFERASE"/>
    <property type="match status" value="1"/>
</dbReference>
<evidence type="ECO:0000313" key="5">
    <source>
        <dbReference type="EMBL" id="MCP1382040.1"/>
    </source>
</evidence>
<dbReference type="EMBL" id="JAMZEL010000002">
    <property type="protein sequence ID" value="MCP1382040.1"/>
    <property type="molecule type" value="Genomic_DNA"/>
</dbReference>
<reference evidence="5 6" key="1">
    <citation type="submission" date="2022-06" db="EMBL/GenBank/DDBJ databases">
        <title>Runella sp. S5 genome sequencing.</title>
        <authorList>
            <person name="Park S."/>
        </authorList>
    </citation>
    <scope>NUCLEOTIDE SEQUENCE [LARGE SCALE GENOMIC DNA]</scope>
    <source>
        <strain evidence="5 6">S5</strain>
    </source>
</reference>